<dbReference type="InterPro" id="IPR000792">
    <property type="entry name" value="Tscrpt_reg_LuxR_C"/>
</dbReference>
<dbReference type="GO" id="GO:0016887">
    <property type="term" value="F:ATP hydrolysis activity"/>
    <property type="evidence" value="ECO:0007669"/>
    <property type="project" value="InterPro"/>
</dbReference>
<keyword evidence="3" id="KW-0804">Transcription</keyword>
<dbReference type="Pfam" id="PF25873">
    <property type="entry name" value="WHD_MalT"/>
    <property type="match status" value="1"/>
</dbReference>
<dbReference type="SUPFAM" id="SSF46894">
    <property type="entry name" value="C-terminal effector domain of the bipartite response regulators"/>
    <property type="match status" value="1"/>
</dbReference>
<dbReference type="EMBL" id="LZSF01000297">
    <property type="protein sequence ID" value="OBA76045.1"/>
    <property type="molecule type" value="Genomic_DNA"/>
</dbReference>
<dbReference type="GO" id="GO:0006355">
    <property type="term" value="P:regulation of DNA-templated transcription"/>
    <property type="evidence" value="ECO:0007669"/>
    <property type="project" value="InterPro"/>
</dbReference>
<dbReference type="GO" id="GO:0003677">
    <property type="term" value="F:DNA binding"/>
    <property type="evidence" value="ECO:0007669"/>
    <property type="project" value="UniProtKB-KW"/>
</dbReference>
<organism evidence="5 6">
    <name type="scientific">Mycolicibacterium mucogenicum</name>
    <name type="common">Mycobacterium mucogenicum</name>
    <dbReference type="NCBI Taxonomy" id="56689"/>
    <lineage>
        <taxon>Bacteria</taxon>
        <taxon>Bacillati</taxon>
        <taxon>Actinomycetota</taxon>
        <taxon>Actinomycetes</taxon>
        <taxon>Mycobacteriales</taxon>
        <taxon>Mycobacteriaceae</taxon>
        <taxon>Mycolicibacterium</taxon>
    </lineage>
</organism>
<evidence type="ECO:0000256" key="1">
    <source>
        <dbReference type="ARBA" id="ARBA00023015"/>
    </source>
</evidence>
<keyword evidence="1" id="KW-0805">Transcription regulation</keyword>
<dbReference type="InterPro" id="IPR036388">
    <property type="entry name" value="WH-like_DNA-bd_sf"/>
</dbReference>
<evidence type="ECO:0000259" key="4">
    <source>
        <dbReference type="PROSITE" id="PS50043"/>
    </source>
</evidence>
<name>A0A1A0LSE2_MYCMU</name>
<protein>
    <submittedName>
        <fullName evidence="5">LuxR family transcriptional regulator</fullName>
    </submittedName>
</protein>
<evidence type="ECO:0000256" key="3">
    <source>
        <dbReference type="ARBA" id="ARBA00023163"/>
    </source>
</evidence>
<dbReference type="InterPro" id="IPR016032">
    <property type="entry name" value="Sig_transdc_resp-reg_C-effctor"/>
</dbReference>
<evidence type="ECO:0000313" key="5">
    <source>
        <dbReference type="EMBL" id="OBA76045.1"/>
    </source>
</evidence>
<feature type="domain" description="HTH luxR-type" evidence="4">
    <location>
        <begin position="681"/>
        <end position="746"/>
    </location>
</feature>
<dbReference type="PANTHER" id="PTHR44688:SF16">
    <property type="entry name" value="DNA-BINDING TRANSCRIPTIONAL ACTIVATOR DEVR_DOSR"/>
    <property type="match status" value="1"/>
</dbReference>
<dbReference type="Gene3D" id="1.10.10.10">
    <property type="entry name" value="Winged helix-like DNA-binding domain superfamily/Winged helix DNA-binding domain"/>
    <property type="match status" value="1"/>
</dbReference>
<gene>
    <name evidence="5" type="ORF">A5642_07000</name>
</gene>
<dbReference type="Pfam" id="PF00196">
    <property type="entry name" value="GerE"/>
    <property type="match status" value="1"/>
</dbReference>
<dbReference type="InterPro" id="IPR059106">
    <property type="entry name" value="WHD_MalT"/>
</dbReference>
<keyword evidence="2" id="KW-0238">DNA-binding</keyword>
<evidence type="ECO:0000313" key="6">
    <source>
        <dbReference type="Proteomes" id="UP000093962"/>
    </source>
</evidence>
<dbReference type="AlphaFoldDB" id="A0A1A0LSE2"/>
<evidence type="ECO:0000256" key="2">
    <source>
        <dbReference type="ARBA" id="ARBA00023125"/>
    </source>
</evidence>
<comment type="caution">
    <text evidence="5">The sequence shown here is derived from an EMBL/GenBank/DDBJ whole genome shotgun (WGS) entry which is preliminary data.</text>
</comment>
<proteinExistence type="predicted"/>
<dbReference type="Pfam" id="PF13401">
    <property type="entry name" value="AAA_22"/>
    <property type="match status" value="1"/>
</dbReference>
<dbReference type="InterPro" id="IPR049945">
    <property type="entry name" value="AAA_22"/>
</dbReference>
<dbReference type="InterPro" id="IPR027417">
    <property type="entry name" value="P-loop_NTPase"/>
</dbReference>
<reference evidence="5 6" key="1">
    <citation type="submission" date="2016-06" db="EMBL/GenBank/DDBJ databases">
        <authorList>
            <person name="Kjaerup R.B."/>
            <person name="Dalgaard T.S."/>
            <person name="Juul-Madsen H.R."/>
        </authorList>
    </citation>
    <scope>NUCLEOTIDE SEQUENCE [LARGE SCALE GENOMIC DNA]</scope>
    <source>
        <strain evidence="5 6">1199456.5</strain>
    </source>
</reference>
<dbReference type="SMART" id="SM00421">
    <property type="entry name" value="HTH_LUXR"/>
    <property type="match status" value="1"/>
</dbReference>
<dbReference type="PROSITE" id="PS50043">
    <property type="entry name" value="HTH_LUXR_2"/>
    <property type="match status" value="1"/>
</dbReference>
<accession>A0A1A0LSE2</accession>
<dbReference type="OrthoDB" id="136365at2"/>
<dbReference type="Proteomes" id="UP000093962">
    <property type="component" value="Unassembled WGS sequence"/>
</dbReference>
<sequence length="751" mass="78769">MARLGGHGKPTYDARVAGDGWVAHIPAATYGPPRLGGAVIARPAVTGLLSDLDAELVMVVAPAGYGKTTAVALWDDADARLFAWVRLDHLDNDPAHLLLHLVTAVDQVAPVDPATLQYLRGAGRAVETQLVPAAIAALESAGPIVLVLDDIHELTHEAALSTLRALVQLAPRSTTLTLIGRTAPPLDLARRRLQGGVLEIGTDELKLSAAEAESALDAVGGPVGPTAALVVDRCEGWAAGVVMAAMALRDGSSVEAITGRHRLVADYLVEEVLGRLDPSVEAFLVESAVLDHFTADDLNSVLQRDDSAHMLSTISASGNLFLVSLDAQGIEYRYHRLFADLLRARLRNRDPERFRALASRAAEHLERTGDIDGALVQALAAADPAHAAALVERDAVRLGFDGRAGILERRLSLLDERVFADHPDAAIARAWFGLTLGDADLVQRSLLLAAAADRGAGLADGAPSVKVAAALVGSLVGIGGVLEVVRHADTVCAAGDHLVNPWWGAAASVKGGALSMAGDPENARATMESSLPVLDDLPGFRAVALAHLALLDLDDGAVASAAQRSAQARGIVDARDLCDLVPVVLVYAVDGLVRGHRGDVAGAREAVRGAERLLDRLGDLAARTAALGHALAAATALEIDDPELCRRHLEAGLLAARREPDAAAVHQRLARVRQLLAAHAQHGPRSALTAAELRLLPHLATHLSLQKIAAELHLGRETVKSQAKAIYRKLSVSSRAEAVAEATRLGLLDQS</sequence>
<dbReference type="SUPFAM" id="SSF52540">
    <property type="entry name" value="P-loop containing nucleoside triphosphate hydrolases"/>
    <property type="match status" value="1"/>
</dbReference>
<dbReference type="PANTHER" id="PTHR44688">
    <property type="entry name" value="DNA-BINDING TRANSCRIPTIONAL ACTIVATOR DEVR_DOSR"/>
    <property type="match status" value="1"/>
</dbReference>